<dbReference type="InterPro" id="IPR003094">
    <property type="entry name" value="6Pfruct_kin"/>
</dbReference>
<evidence type="ECO:0000256" key="3">
    <source>
        <dbReference type="ARBA" id="ARBA00013067"/>
    </source>
</evidence>
<keyword evidence="4" id="KW-0547">Nucleotide-binding</keyword>
<dbReference type="GO" id="GO:0000272">
    <property type="term" value="P:polysaccharide catabolic process"/>
    <property type="evidence" value="ECO:0007669"/>
    <property type="project" value="UniProtKB-KW"/>
</dbReference>
<evidence type="ECO:0000256" key="2">
    <source>
        <dbReference type="ARBA" id="ARBA00008408"/>
    </source>
</evidence>
<dbReference type="GO" id="GO:0005829">
    <property type="term" value="C:cytosol"/>
    <property type="evidence" value="ECO:0007669"/>
    <property type="project" value="TreeGrafter"/>
</dbReference>
<comment type="similarity">
    <text evidence="2">In the C-terminal section; belongs to the phosphoglycerate mutase family.</text>
</comment>
<evidence type="ECO:0000256" key="8">
    <source>
        <dbReference type="ARBA" id="ARBA00023277"/>
    </source>
</evidence>
<dbReference type="InterPro" id="IPR029033">
    <property type="entry name" value="His_PPase_superfam"/>
</dbReference>
<dbReference type="PROSITE" id="PS51910">
    <property type="entry name" value="GH18_2"/>
    <property type="match status" value="1"/>
</dbReference>
<dbReference type="GO" id="GO:0006003">
    <property type="term" value="P:fructose 2,6-bisphosphate metabolic process"/>
    <property type="evidence" value="ECO:0007669"/>
    <property type="project" value="InterPro"/>
</dbReference>
<dbReference type="Gene3D" id="3.40.50.300">
    <property type="entry name" value="P-loop containing nucleotide triphosphate hydrolases"/>
    <property type="match status" value="1"/>
</dbReference>
<keyword evidence="8" id="KW-0119">Carbohydrate metabolism</keyword>
<evidence type="ECO:0000256" key="6">
    <source>
        <dbReference type="ARBA" id="ARBA00022840"/>
    </source>
</evidence>
<dbReference type="Gene3D" id="3.40.50.1240">
    <property type="entry name" value="Phosphoglycerate mutase-like"/>
    <property type="match status" value="1"/>
</dbReference>
<evidence type="ECO:0000256" key="12">
    <source>
        <dbReference type="SAM" id="MobiDB-lite"/>
    </source>
</evidence>
<dbReference type="GO" id="GO:0006032">
    <property type="term" value="P:chitin catabolic process"/>
    <property type="evidence" value="ECO:0007669"/>
    <property type="project" value="UniProtKB-KW"/>
</dbReference>
<evidence type="ECO:0000256" key="11">
    <source>
        <dbReference type="RuleBase" id="RU000489"/>
    </source>
</evidence>
<comment type="catalytic activity">
    <reaction evidence="1">
        <text>Random endo-hydrolysis of N-acetyl-beta-D-glucosaminide (1-&gt;4)-beta-linkages in chitin and chitodextrins.</text>
        <dbReference type="EC" id="3.2.1.14"/>
    </reaction>
</comment>
<proteinExistence type="inferred from homology"/>
<keyword evidence="15" id="KW-1185">Reference proteome</keyword>
<feature type="region of interest" description="Disordered" evidence="12">
    <location>
        <begin position="714"/>
        <end position="965"/>
    </location>
</feature>
<feature type="domain" description="GH18" evidence="13">
    <location>
        <begin position="970"/>
        <end position="1340"/>
    </location>
</feature>
<dbReference type="CDD" id="cd07067">
    <property type="entry name" value="HP_PGM_like"/>
    <property type="match status" value="1"/>
</dbReference>
<keyword evidence="10" id="KW-0624">Polysaccharide degradation</keyword>
<comment type="caution">
    <text evidence="14">The sequence shown here is derived from an EMBL/GenBank/DDBJ whole genome shotgun (WGS) entry which is preliminary data.</text>
</comment>
<dbReference type="OrthoDB" id="267323at2759"/>
<keyword evidence="6" id="KW-0067">ATP-binding</keyword>
<dbReference type="GO" id="GO:0003873">
    <property type="term" value="F:6-phosphofructo-2-kinase activity"/>
    <property type="evidence" value="ECO:0007669"/>
    <property type="project" value="InterPro"/>
</dbReference>
<gene>
    <name evidence="14" type="primary">FBP26_2</name>
    <name evidence="14" type="ORF">BGZ99_009185</name>
</gene>
<dbReference type="Gene3D" id="3.10.50.10">
    <property type="match status" value="1"/>
</dbReference>
<dbReference type="SUPFAM" id="SSF51445">
    <property type="entry name" value="(Trans)glycosidases"/>
    <property type="match status" value="1"/>
</dbReference>
<dbReference type="EC" id="3.1.3.46" evidence="3"/>
<sequence length="1340" mass="152811">MSSNSGSRIACVTVGLPATGKTLISQKVCRYLQWLGITTKVFNVGNYRRKLHGAHQLHDFFDPANPEGERSRREAAVEALKDMIYWFKKEQGVVALYDATNSTRSRRDMLLAECKKHDIQVMFIESICEDEALVLHNIMSVKLSSPDYKDMDPEQAVEDFKARIVHYKEAYETITEENLTYIKLINVGSQVIINHIQGYLQSRIVYYLMNLHIAPRSIFFSRHGESLYNVMGKLGGDSDLSARGKQYAKSLPLLIANLGNSEQLTVWTSTMRRTIATAEHLTYPKLAWKALDELDAGVCDGMTYEEIEEQYPEDFANRDEDKFNYRYRGGESYRDVVLRLEPVIMELERQRNILIIGHQAILRCIYAYFMNHSLEKLPYIKIPLHTVIQLTPRAYTCEEKRFKVDIEAVDTHRPKPKGGVAKSTTEPAVETPVEPSQDAVKRPMADGNNDIGATITTTTMSTTTFRDSAFQRTKSVHRPPKETAVDAASTEDKAKALQSALAEATISDSLANPAVALPLDQIKTPEIQQGDALIGSFAGTSTPPMRETSSSAAGSQGLSDGQATTGNTHLAESSLSIDTRDLTTTPPMIHVKNDLNPAAAWHEGPEYEKTAGASPRDPVMSPGGRLLPKKKDNWHFPPGCQWRSRAQPRKGLSLAVLSDAARLKGHDAGYQKSDVASQYKQQLEDEPMIQQNDRHGKQQWRNERYVQRNMMEPAAIPSVPYYGRGPATPHNDQTPKEPEKETERERKAREKEAERERKVLEKEAERQRKEHDKEAQREKKARDNEQAERERQQHEQEQPDKTKQDEIIREREKQDEMDRERMRQREQEQRDKAKQDDINREREKQDEMDRERVRQREQEQREKAKQDEMDRQREQERHDKEKQAQIDREREKEQAEERERELQHHKDSEAEAERQRELERQRQQERERENEGSYFPDEPTLDPPEIEDPTLPPYGNCHHHVEEPSQKSQKMVVAYWSDWTSAALPPEAIPFDKLTHINYAFSIVTPDFRPVFDTDFLLPRVVRAAHAKNVKVLMSIGGWTGSQYFSPLSSTAQGRKTFIDGAIRMVKDFDLDGIDIDWEYPGRLGSACNVFDEKNDAKNFLTLLRELRAALNSLSRGNQLQISLATRVVPFDGPNGQLEDVSEFSKVVDHINVMAYDINGSWGTVTGANAPLTGTGLAYEEGALAWINAGFPAQQINMGVPFYGRSLITKTDMTQAQSIAAPFHKHVPPGDNNDALWTDPCETGASYSGVWKFKNMREQGLIDENGNAQAPWVRKFDEVSQTPWLFNPETKQFISYDDRQSLKLKVDFARQKDLGGVMLWALNQDTANFELLDVLQGVRQ</sequence>
<dbReference type="PANTHER" id="PTHR10606">
    <property type="entry name" value="6-PHOSPHOFRUCTO-2-KINASE/FRUCTOSE-2,6-BISPHOSPHATASE"/>
    <property type="match status" value="1"/>
</dbReference>
<accession>A0A9P6RVC0</accession>
<dbReference type="SUPFAM" id="SSF52540">
    <property type="entry name" value="P-loop containing nucleoside triphosphate hydrolases"/>
    <property type="match status" value="1"/>
</dbReference>
<keyword evidence="5 11" id="KW-0378">Hydrolase</keyword>
<evidence type="ECO:0000313" key="14">
    <source>
        <dbReference type="EMBL" id="KAG0326687.1"/>
    </source>
</evidence>
<dbReference type="Proteomes" id="UP000738325">
    <property type="component" value="Unassembled WGS sequence"/>
</dbReference>
<dbReference type="Gene3D" id="3.20.20.80">
    <property type="entry name" value="Glycosidases"/>
    <property type="match status" value="1"/>
</dbReference>
<dbReference type="GO" id="GO:0004331">
    <property type="term" value="F:fructose-2,6-bisphosphate 2-phosphatase activity"/>
    <property type="evidence" value="ECO:0007669"/>
    <property type="project" value="UniProtKB-EC"/>
</dbReference>
<evidence type="ECO:0000256" key="7">
    <source>
        <dbReference type="ARBA" id="ARBA00023024"/>
    </source>
</evidence>
<dbReference type="InterPro" id="IPR001223">
    <property type="entry name" value="Glyco_hydro18_cat"/>
</dbReference>
<feature type="region of interest" description="Disordered" evidence="12">
    <location>
        <begin position="413"/>
        <end position="448"/>
    </location>
</feature>
<dbReference type="InterPro" id="IPR013078">
    <property type="entry name" value="His_Pase_superF_clade-1"/>
</dbReference>
<dbReference type="Pfam" id="PF00704">
    <property type="entry name" value="Glyco_hydro_18"/>
    <property type="match status" value="1"/>
</dbReference>
<dbReference type="InterPro" id="IPR017853">
    <property type="entry name" value="GH"/>
</dbReference>
<evidence type="ECO:0000256" key="9">
    <source>
        <dbReference type="ARBA" id="ARBA00023295"/>
    </source>
</evidence>
<feature type="compositionally biased region" description="Basic and acidic residues" evidence="12">
    <location>
        <begin position="733"/>
        <end position="931"/>
    </location>
</feature>
<dbReference type="GO" id="GO:0005524">
    <property type="term" value="F:ATP binding"/>
    <property type="evidence" value="ECO:0007669"/>
    <property type="project" value="UniProtKB-KW"/>
</dbReference>
<organism evidence="14 15">
    <name type="scientific">Dissophora globulifera</name>
    <dbReference type="NCBI Taxonomy" id="979702"/>
    <lineage>
        <taxon>Eukaryota</taxon>
        <taxon>Fungi</taxon>
        <taxon>Fungi incertae sedis</taxon>
        <taxon>Mucoromycota</taxon>
        <taxon>Mortierellomycotina</taxon>
        <taxon>Mortierellomycetes</taxon>
        <taxon>Mortierellales</taxon>
        <taxon>Mortierellaceae</taxon>
        <taxon>Dissophora</taxon>
    </lineage>
</organism>
<feature type="compositionally biased region" description="Basic and acidic residues" evidence="12">
    <location>
        <begin position="479"/>
        <end position="490"/>
    </location>
</feature>
<dbReference type="InterPro" id="IPR013079">
    <property type="entry name" value="6Phosfructo_kin"/>
</dbReference>
<dbReference type="CDD" id="cd06548">
    <property type="entry name" value="GH18_chitinase"/>
    <property type="match status" value="1"/>
</dbReference>
<evidence type="ECO:0000259" key="13">
    <source>
        <dbReference type="PROSITE" id="PS51910"/>
    </source>
</evidence>
<dbReference type="PRINTS" id="PR00991">
    <property type="entry name" value="6PFRUCTKNASE"/>
</dbReference>
<dbReference type="SUPFAM" id="SSF53254">
    <property type="entry name" value="Phosphoglycerate mutase-like"/>
    <property type="match status" value="1"/>
</dbReference>
<dbReference type="GO" id="GO:0006000">
    <property type="term" value="P:fructose metabolic process"/>
    <property type="evidence" value="ECO:0007669"/>
    <property type="project" value="InterPro"/>
</dbReference>
<dbReference type="EMBL" id="JAAAIP010000076">
    <property type="protein sequence ID" value="KAG0326687.1"/>
    <property type="molecule type" value="Genomic_DNA"/>
</dbReference>
<dbReference type="GO" id="GO:0008061">
    <property type="term" value="F:chitin binding"/>
    <property type="evidence" value="ECO:0007669"/>
    <property type="project" value="InterPro"/>
</dbReference>
<dbReference type="FunFam" id="3.40.50.1240:FF:000005">
    <property type="entry name" value="GpmB, Fructose-2,6-bisphosphatase"/>
    <property type="match status" value="1"/>
</dbReference>
<dbReference type="Pfam" id="PF00300">
    <property type="entry name" value="His_Phos_1"/>
    <property type="match status" value="1"/>
</dbReference>
<reference evidence="14" key="1">
    <citation type="journal article" date="2020" name="Fungal Divers.">
        <title>Resolving the Mortierellaceae phylogeny through synthesis of multi-gene phylogenetics and phylogenomics.</title>
        <authorList>
            <person name="Vandepol N."/>
            <person name="Liber J."/>
            <person name="Desiro A."/>
            <person name="Na H."/>
            <person name="Kennedy M."/>
            <person name="Barry K."/>
            <person name="Grigoriev I.V."/>
            <person name="Miller A.N."/>
            <person name="O'Donnell K."/>
            <person name="Stajich J.E."/>
            <person name="Bonito G."/>
        </authorList>
    </citation>
    <scope>NUCLEOTIDE SEQUENCE</scope>
    <source>
        <strain evidence="14">REB-010B</strain>
    </source>
</reference>
<dbReference type="SUPFAM" id="SSF54556">
    <property type="entry name" value="Chitinase insertion domain"/>
    <property type="match status" value="1"/>
</dbReference>
<feature type="region of interest" description="Disordered" evidence="12">
    <location>
        <begin position="535"/>
        <end position="566"/>
    </location>
</feature>
<feature type="compositionally biased region" description="Polar residues" evidence="12">
    <location>
        <begin position="538"/>
        <end position="566"/>
    </location>
</feature>
<dbReference type="InterPro" id="IPR001579">
    <property type="entry name" value="Glyco_hydro_18_chit_AS"/>
</dbReference>
<name>A0A9P6RVC0_9FUNG</name>
<dbReference type="SMART" id="SM00636">
    <property type="entry name" value="Glyco_18"/>
    <property type="match status" value="1"/>
</dbReference>
<evidence type="ECO:0000256" key="4">
    <source>
        <dbReference type="ARBA" id="ARBA00022741"/>
    </source>
</evidence>
<dbReference type="InterPro" id="IPR027417">
    <property type="entry name" value="P-loop_NTPase"/>
</dbReference>
<evidence type="ECO:0000313" key="15">
    <source>
        <dbReference type="Proteomes" id="UP000738325"/>
    </source>
</evidence>
<dbReference type="Pfam" id="PF01591">
    <property type="entry name" value="6PF2K"/>
    <property type="match status" value="1"/>
</dbReference>
<dbReference type="PANTHER" id="PTHR10606:SF44">
    <property type="entry name" value="6-PHOSPHOFRUCTO 2-KINASE_FRUCTOSE 2,6-BISPHOSPHATASE LONG FORM"/>
    <property type="match status" value="1"/>
</dbReference>
<dbReference type="PROSITE" id="PS01095">
    <property type="entry name" value="GH18_1"/>
    <property type="match status" value="1"/>
</dbReference>
<evidence type="ECO:0000256" key="10">
    <source>
        <dbReference type="ARBA" id="ARBA00023326"/>
    </source>
</evidence>
<evidence type="ECO:0000256" key="1">
    <source>
        <dbReference type="ARBA" id="ARBA00000822"/>
    </source>
</evidence>
<keyword evidence="7" id="KW-0146">Chitin degradation</keyword>
<dbReference type="GO" id="GO:0008843">
    <property type="term" value="F:endochitinase activity"/>
    <property type="evidence" value="ECO:0007669"/>
    <property type="project" value="UniProtKB-EC"/>
</dbReference>
<keyword evidence="9 11" id="KW-0326">Glycosidase</keyword>
<dbReference type="InterPro" id="IPR011583">
    <property type="entry name" value="Chitinase_II/V-like_cat"/>
</dbReference>
<dbReference type="SMART" id="SM00855">
    <property type="entry name" value="PGAM"/>
    <property type="match status" value="1"/>
</dbReference>
<protein>
    <recommendedName>
        <fullName evidence="3">fructose-2,6-bisphosphate 2-phosphatase</fullName>
        <ecNumber evidence="3">3.1.3.46</ecNumber>
    </recommendedName>
</protein>
<evidence type="ECO:0000256" key="5">
    <source>
        <dbReference type="ARBA" id="ARBA00022801"/>
    </source>
</evidence>
<dbReference type="InterPro" id="IPR029070">
    <property type="entry name" value="Chitinase_insertion_sf"/>
</dbReference>
<feature type="region of interest" description="Disordered" evidence="12">
    <location>
        <begin position="470"/>
        <end position="490"/>
    </location>
</feature>
<dbReference type="FunFam" id="3.40.50.300:FF:000644">
    <property type="entry name" value="GpmB, Fructose-2,6-bisphosphatase"/>
    <property type="match status" value="1"/>
</dbReference>